<evidence type="ECO:0000313" key="6">
    <source>
        <dbReference type="EMBL" id="KTC95918.1"/>
    </source>
</evidence>
<evidence type="ECO:0000256" key="2">
    <source>
        <dbReference type="HAMAP-Rule" id="MF_02087"/>
    </source>
</evidence>
<dbReference type="InterPro" id="IPR029066">
    <property type="entry name" value="PLP-binding_barrel"/>
</dbReference>
<evidence type="ECO:0000256" key="1">
    <source>
        <dbReference type="ARBA" id="ARBA00022898"/>
    </source>
</evidence>
<sequence length="228" mass="25371">MTIGERVHQIQKLITIAAERYGREANTVKLLAVSKGQSSDAIKQAFEAGISDFGENYLQEAQVKMRALSDLAIHWHFIGPIQSNKTRAIAQDFAWVHSVGREEIAMMLAKYRPEHLPRLNICLQINLDGEESKSGVSPTQAEKLALFVSQLPSLTLRGLMTIPRPQDNAQQQYESFLRLASLLCDLNNKLNLSMDTLSMGMSDDFEAAIRAGTTIVRIGRAIFGERQG</sequence>
<dbReference type="InterPro" id="IPR001608">
    <property type="entry name" value="Ala_racemase_N"/>
</dbReference>
<dbReference type="PANTHER" id="PTHR10146">
    <property type="entry name" value="PROLINE SYNTHETASE CO-TRANSCRIBED BACTERIAL HOMOLOG PROTEIN"/>
    <property type="match status" value="1"/>
</dbReference>
<evidence type="ECO:0000259" key="5">
    <source>
        <dbReference type="Pfam" id="PF01168"/>
    </source>
</evidence>
<dbReference type="EMBL" id="UASS01000008">
    <property type="protein sequence ID" value="SPX60323.1"/>
    <property type="molecule type" value="Genomic_DNA"/>
</dbReference>
<dbReference type="RefSeq" id="WP_058446926.1">
    <property type="nucleotide sequence ID" value="NZ_CAAAHT010000016.1"/>
</dbReference>
<dbReference type="NCBIfam" id="TIGR00044">
    <property type="entry name" value="YggS family pyridoxal phosphate-dependent enzyme"/>
    <property type="match status" value="1"/>
</dbReference>
<comment type="function">
    <text evidence="2">Pyridoxal 5'-phosphate (PLP)-binding protein, which is involved in PLP homeostasis.</text>
</comment>
<evidence type="ECO:0000313" key="7">
    <source>
        <dbReference type="EMBL" id="SPX60323.1"/>
    </source>
</evidence>
<dbReference type="Gene3D" id="3.20.20.10">
    <property type="entry name" value="Alanine racemase"/>
    <property type="match status" value="1"/>
</dbReference>
<dbReference type="EMBL" id="LNYB01000082">
    <property type="protein sequence ID" value="KTC95918.1"/>
    <property type="molecule type" value="Genomic_DNA"/>
</dbReference>
<organism evidence="6 8">
    <name type="scientific">Legionella feeleii</name>
    <dbReference type="NCBI Taxonomy" id="453"/>
    <lineage>
        <taxon>Bacteria</taxon>
        <taxon>Pseudomonadati</taxon>
        <taxon>Pseudomonadota</taxon>
        <taxon>Gammaproteobacteria</taxon>
        <taxon>Legionellales</taxon>
        <taxon>Legionellaceae</taxon>
        <taxon>Legionella</taxon>
    </lineage>
</organism>
<keyword evidence="8" id="KW-1185">Reference proteome</keyword>
<evidence type="ECO:0000256" key="3">
    <source>
        <dbReference type="PIRSR" id="PIRSR004848-1"/>
    </source>
</evidence>
<dbReference type="GO" id="GO:0030170">
    <property type="term" value="F:pyridoxal phosphate binding"/>
    <property type="evidence" value="ECO:0007669"/>
    <property type="project" value="UniProtKB-UniRule"/>
</dbReference>
<dbReference type="InterPro" id="IPR011078">
    <property type="entry name" value="PyrdxlP_homeostasis"/>
</dbReference>
<comment type="cofactor">
    <cofactor evidence="3">
        <name>pyridoxal 5'-phosphate</name>
        <dbReference type="ChEBI" id="CHEBI:597326"/>
    </cofactor>
</comment>
<reference evidence="6 8" key="1">
    <citation type="submission" date="2015-11" db="EMBL/GenBank/DDBJ databases">
        <title>Genomic analysis of 38 Legionella species identifies large and diverse effector repertoires.</title>
        <authorList>
            <person name="Burstein D."/>
            <person name="Amaro F."/>
            <person name="Zusman T."/>
            <person name="Lifshitz Z."/>
            <person name="Cohen O."/>
            <person name="Gilbert J.A."/>
            <person name="Pupko T."/>
            <person name="Shuman H.A."/>
            <person name="Segal G."/>
        </authorList>
    </citation>
    <scope>NUCLEOTIDE SEQUENCE [LARGE SCALE GENOMIC DNA]</scope>
    <source>
        <strain evidence="6 8">WO-44C</strain>
    </source>
</reference>
<dbReference type="PROSITE" id="PS01211">
    <property type="entry name" value="UPF0001"/>
    <property type="match status" value="1"/>
</dbReference>
<proteinExistence type="inferred from homology"/>
<comment type="similarity">
    <text evidence="2 4">Belongs to the pyridoxal phosphate-binding protein YggS/PROSC family.</text>
</comment>
<dbReference type="PIRSF" id="PIRSF004848">
    <property type="entry name" value="YBL036c_PLPDEIII"/>
    <property type="match status" value="1"/>
</dbReference>
<protein>
    <recommendedName>
        <fullName evidence="2">Pyridoxal phosphate homeostasis protein</fullName>
        <shortName evidence="2">PLP homeostasis protein</shortName>
    </recommendedName>
</protein>
<dbReference type="AlphaFoldDB" id="A0A0W0TK17"/>
<dbReference type="PATRIC" id="fig|453.4.peg.2496"/>
<dbReference type="FunFam" id="3.20.20.10:FF:000018">
    <property type="entry name" value="Pyridoxal phosphate homeostasis protein"/>
    <property type="match status" value="1"/>
</dbReference>
<evidence type="ECO:0000256" key="4">
    <source>
        <dbReference type="RuleBase" id="RU004514"/>
    </source>
</evidence>
<evidence type="ECO:0000313" key="9">
    <source>
        <dbReference type="Proteomes" id="UP000251942"/>
    </source>
</evidence>
<keyword evidence="1 2" id="KW-0663">Pyridoxal phosphate</keyword>
<dbReference type="STRING" id="453.Lfee_2280"/>
<gene>
    <name evidence="6" type="ORF">Lfee_2280</name>
    <name evidence="7" type="ORF">NCTC12022_01040</name>
</gene>
<reference evidence="7 9" key="2">
    <citation type="submission" date="2018-06" db="EMBL/GenBank/DDBJ databases">
        <authorList>
            <consortium name="Pathogen Informatics"/>
            <person name="Doyle S."/>
        </authorList>
    </citation>
    <scope>NUCLEOTIDE SEQUENCE [LARGE SCALE GENOMIC DNA]</scope>
    <source>
        <strain evidence="7 9">NCTC12022</strain>
    </source>
</reference>
<accession>A0A0W0TK17</accession>
<dbReference type="PANTHER" id="PTHR10146:SF14">
    <property type="entry name" value="PYRIDOXAL PHOSPHATE HOMEOSTASIS PROTEIN"/>
    <property type="match status" value="1"/>
</dbReference>
<dbReference type="CDD" id="cd06824">
    <property type="entry name" value="PLPDE_III_Yggs_like"/>
    <property type="match status" value="1"/>
</dbReference>
<dbReference type="HAMAP" id="MF_02087">
    <property type="entry name" value="PLP_homeostasis"/>
    <property type="match status" value="1"/>
</dbReference>
<dbReference type="Pfam" id="PF01168">
    <property type="entry name" value="Ala_racemase_N"/>
    <property type="match status" value="1"/>
</dbReference>
<dbReference type="Proteomes" id="UP000054698">
    <property type="component" value="Unassembled WGS sequence"/>
</dbReference>
<dbReference type="OrthoDB" id="9804072at2"/>
<dbReference type="SUPFAM" id="SSF51419">
    <property type="entry name" value="PLP-binding barrel"/>
    <property type="match status" value="1"/>
</dbReference>
<dbReference type="Proteomes" id="UP000251942">
    <property type="component" value="Unassembled WGS sequence"/>
</dbReference>
<name>A0A0W0TK17_9GAMM</name>
<evidence type="ECO:0000313" key="8">
    <source>
        <dbReference type="Proteomes" id="UP000054698"/>
    </source>
</evidence>
<feature type="modified residue" description="N6-(pyridoxal phosphate)lysine" evidence="2 3">
    <location>
        <position position="35"/>
    </location>
</feature>
<feature type="domain" description="Alanine racemase N-terminal" evidence="5">
    <location>
        <begin position="26"/>
        <end position="226"/>
    </location>
</feature>